<feature type="domain" description="BTB" evidence="2">
    <location>
        <begin position="22"/>
        <end position="95"/>
    </location>
</feature>
<dbReference type="SMART" id="SM00225">
    <property type="entry name" value="BTB"/>
    <property type="match status" value="1"/>
</dbReference>
<dbReference type="InterPro" id="IPR000210">
    <property type="entry name" value="BTB/POZ_dom"/>
</dbReference>
<protein>
    <submittedName>
        <fullName evidence="3">Btb/poz domain-containing</fullName>
    </submittedName>
</protein>
<accession>A0AAV8AFW0</accession>
<dbReference type="Gene3D" id="3.30.710.10">
    <property type="entry name" value="Potassium Channel Kv1.1, Chain A"/>
    <property type="match status" value="1"/>
</dbReference>
<feature type="compositionally biased region" description="Low complexity" evidence="1">
    <location>
        <begin position="247"/>
        <end position="270"/>
    </location>
</feature>
<feature type="region of interest" description="Disordered" evidence="1">
    <location>
        <begin position="206"/>
        <end position="319"/>
    </location>
</feature>
<dbReference type="EMBL" id="JANTQA010000008">
    <property type="protein sequence ID" value="KAJ3451637.1"/>
    <property type="molecule type" value="Genomic_DNA"/>
</dbReference>
<dbReference type="PROSITE" id="PS50097">
    <property type="entry name" value="BTB"/>
    <property type="match status" value="1"/>
</dbReference>
<sequence>MSSKITPISKKLQPLINNSDLADVKFFIGKDEEEFYGHKFLLSITSPMWRTMFYSSNWNETKNNGLSEVKIRDIDPEVFLKILQFSYIRRIELEEDIAVRVLKAADKFMMKELKDCCFEFLINNLNVKNAIGIYQEILNMNDQRQMERTLKYISTRRDVLSTANCLVNVNNQTAHKILECQALFVKEIVLFKRLIERILSKKKRIQRNSLDSQKKIQSLHMSKSNTKIEEKNEQLSEEFKENENKNENNYQNNKNKGNNKNKNLEYNFNGFESEHGTQIAKKRMGTKKKENKKKENKKKENKKKENKKKENKKKENKKQKNIWFATDQNLKELLDDVPFKFTLVRCLKDEWIEFIDRKDLELLTKIQWTRFIENEYQHILDTKIFNKAKIEKYLNFKKELNLPLTYIGINGQLDYRILSQLSRKPRIKKSEIKVMVLAAHNNILRRLDVVESIRSTGISHVKEINLCERTPSYKEVKDYDAILIFSLSNFESPKKVGNLLAKFVDNLGGIVVCTINALRNDNNDKRGLKGRIIDEDYLPIKKGVEISQERRILGKVEAKTHFIMQNVKTFDVGRNSWHIKTKKVTKNSTVICRYDNGNIMIAEKIEPERGKVVVLNFFPVSDSVRNNDEYWLTNTDGYHILANSVEYVAQK</sequence>
<organism evidence="3 4">
    <name type="scientific">Anaeramoeba flamelloides</name>
    <dbReference type="NCBI Taxonomy" id="1746091"/>
    <lineage>
        <taxon>Eukaryota</taxon>
        <taxon>Metamonada</taxon>
        <taxon>Anaeramoebidae</taxon>
        <taxon>Anaeramoeba</taxon>
    </lineage>
</organism>
<dbReference type="Proteomes" id="UP001146793">
    <property type="component" value="Unassembled WGS sequence"/>
</dbReference>
<dbReference type="PANTHER" id="PTHR45774">
    <property type="entry name" value="BTB/POZ DOMAIN-CONTAINING"/>
    <property type="match status" value="1"/>
</dbReference>
<gene>
    <name evidence="3" type="ORF">M0812_03388</name>
</gene>
<comment type="caution">
    <text evidence="3">The sequence shown here is derived from an EMBL/GenBank/DDBJ whole genome shotgun (WGS) entry which is preliminary data.</text>
</comment>
<proteinExistence type="predicted"/>
<evidence type="ECO:0000313" key="3">
    <source>
        <dbReference type="EMBL" id="KAJ3451637.1"/>
    </source>
</evidence>
<dbReference type="PANTHER" id="PTHR45774:SF3">
    <property type="entry name" value="BTB (POZ) DOMAIN-CONTAINING 2B-RELATED"/>
    <property type="match status" value="1"/>
</dbReference>
<feature type="compositionally biased region" description="Basic residues" evidence="1">
    <location>
        <begin position="280"/>
        <end position="319"/>
    </location>
</feature>
<feature type="compositionally biased region" description="Basic and acidic residues" evidence="1">
    <location>
        <begin position="226"/>
        <end position="246"/>
    </location>
</feature>
<name>A0AAV8AFW0_9EUKA</name>
<reference evidence="3" key="1">
    <citation type="submission" date="2022-08" db="EMBL/GenBank/DDBJ databases">
        <title>Novel sulphate-reducing endosymbionts in the free-living metamonad Anaeramoeba.</title>
        <authorList>
            <person name="Jerlstrom-Hultqvist J."/>
            <person name="Cepicka I."/>
            <person name="Gallot-Lavallee L."/>
            <person name="Salas-Leiva D."/>
            <person name="Curtis B.A."/>
            <person name="Zahonova K."/>
            <person name="Pipaliya S."/>
            <person name="Dacks J."/>
            <person name="Roger A.J."/>
        </authorList>
    </citation>
    <scope>NUCLEOTIDE SEQUENCE</scope>
    <source>
        <strain evidence="3">Busselton2</strain>
    </source>
</reference>
<evidence type="ECO:0000256" key="1">
    <source>
        <dbReference type="SAM" id="MobiDB-lite"/>
    </source>
</evidence>
<dbReference type="AlphaFoldDB" id="A0AAV8AFW0"/>
<feature type="compositionally biased region" description="Polar residues" evidence="1">
    <location>
        <begin position="207"/>
        <end position="225"/>
    </location>
</feature>
<evidence type="ECO:0000313" key="4">
    <source>
        <dbReference type="Proteomes" id="UP001146793"/>
    </source>
</evidence>
<dbReference type="SUPFAM" id="SSF54695">
    <property type="entry name" value="POZ domain"/>
    <property type="match status" value="1"/>
</dbReference>
<dbReference type="Pfam" id="PF00651">
    <property type="entry name" value="BTB"/>
    <property type="match status" value="1"/>
</dbReference>
<evidence type="ECO:0000259" key="2">
    <source>
        <dbReference type="PROSITE" id="PS50097"/>
    </source>
</evidence>
<dbReference type="InterPro" id="IPR011333">
    <property type="entry name" value="SKP1/BTB/POZ_sf"/>
</dbReference>